<dbReference type="EMBL" id="LAZR01051950">
    <property type="protein sequence ID" value="KKK84048.1"/>
    <property type="molecule type" value="Genomic_DNA"/>
</dbReference>
<proteinExistence type="predicted"/>
<reference evidence="1" key="1">
    <citation type="journal article" date="2015" name="Nature">
        <title>Complex archaea that bridge the gap between prokaryotes and eukaryotes.</title>
        <authorList>
            <person name="Spang A."/>
            <person name="Saw J.H."/>
            <person name="Jorgensen S.L."/>
            <person name="Zaremba-Niedzwiedzka K."/>
            <person name="Martijn J."/>
            <person name="Lind A.E."/>
            <person name="van Eijk R."/>
            <person name="Schleper C."/>
            <person name="Guy L."/>
            <person name="Ettema T.J."/>
        </authorList>
    </citation>
    <scope>NUCLEOTIDE SEQUENCE</scope>
</reference>
<comment type="caution">
    <text evidence="1">The sequence shown here is derived from an EMBL/GenBank/DDBJ whole genome shotgun (WGS) entry which is preliminary data.</text>
</comment>
<sequence length="131" mass="14742">IELSEALYKAAVARYGGDGIRFYHGDSVEFLPTILKGFAEPVCIYLDAHWFPRDGVVGQGQFPLWQELATIAARPYPDIVVVDDVHSFGQTHPTPDWCDVMPERITEVLGRVLMSMTYDDHLVLYRGPACE</sequence>
<feature type="non-terminal residue" evidence="1">
    <location>
        <position position="1"/>
    </location>
</feature>
<evidence type="ECO:0000313" key="1">
    <source>
        <dbReference type="EMBL" id="KKK84048.1"/>
    </source>
</evidence>
<organism evidence="1">
    <name type="scientific">marine sediment metagenome</name>
    <dbReference type="NCBI Taxonomy" id="412755"/>
    <lineage>
        <taxon>unclassified sequences</taxon>
        <taxon>metagenomes</taxon>
        <taxon>ecological metagenomes</taxon>
    </lineage>
</organism>
<gene>
    <name evidence="1" type="ORF">LCGC14_2787250</name>
</gene>
<name>A0A0F8YRI0_9ZZZZ</name>
<dbReference type="AlphaFoldDB" id="A0A0F8YRI0"/>
<protein>
    <recommendedName>
        <fullName evidence="2">Class I SAM-dependent methyltransferase</fullName>
    </recommendedName>
</protein>
<evidence type="ECO:0008006" key="2">
    <source>
        <dbReference type="Google" id="ProtNLM"/>
    </source>
</evidence>
<accession>A0A0F8YRI0</accession>